<accession>A0A1Y0I8E0</accession>
<dbReference type="Proteomes" id="UP000196027">
    <property type="component" value="Chromosome"/>
</dbReference>
<name>A0A1Y0I8E0_9GAMM</name>
<evidence type="ECO:0000313" key="2">
    <source>
        <dbReference type="Proteomes" id="UP000196027"/>
    </source>
</evidence>
<evidence type="ECO:0000313" key="1">
    <source>
        <dbReference type="EMBL" id="ARU55663.1"/>
    </source>
</evidence>
<proteinExistence type="predicted"/>
<dbReference type="AlphaFoldDB" id="A0A1Y0I8E0"/>
<gene>
    <name evidence="1" type="ORF">OLMES_1588</name>
</gene>
<dbReference type="EMBL" id="CP021425">
    <property type="protein sequence ID" value="ARU55663.1"/>
    <property type="molecule type" value="Genomic_DNA"/>
</dbReference>
<organism evidence="1 2">
    <name type="scientific">Oleiphilus messinensis</name>
    <dbReference type="NCBI Taxonomy" id="141451"/>
    <lineage>
        <taxon>Bacteria</taxon>
        <taxon>Pseudomonadati</taxon>
        <taxon>Pseudomonadota</taxon>
        <taxon>Gammaproteobacteria</taxon>
        <taxon>Oceanospirillales</taxon>
        <taxon>Oleiphilaceae</taxon>
        <taxon>Oleiphilus</taxon>
    </lineage>
</organism>
<keyword evidence="2" id="KW-1185">Reference proteome</keyword>
<protein>
    <submittedName>
        <fullName evidence="1">Uncharacterized protein</fullName>
    </submittedName>
</protein>
<dbReference type="KEGG" id="ome:OLMES_1588"/>
<reference evidence="1 2" key="1">
    <citation type="submission" date="2017-05" db="EMBL/GenBank/DDBJ databases">
        <title>Genomic insights into alkan degradation activity of Oleiphilus messinensis.</title>
        <authorList>
            <person name="Kozyavkin S.A."/>
            <person name="Slesarev A.I."/>
            <person name="Golyshin P.N."/>
            <person name="Korzhenkov A."/>
            <person name="Golyshina O.N."/>
            <person name="Toshchakov S.V."/>
        </authorList>
    </citation>
    <scope>NUCLEOTIDE SEQUENCE [LARGE SCALE GENOMIC DNA]</scope>
    <source>
        <strain evidence="1 2">ME102</strain>
    </source>
</reference>
<sequence length="60" mass="6811">MCKVDVEYRKHNASLLKTQLNKAYQHHNERAYTGSNGALMNSISRLGRRAGIDIVPLWIA</sequence>